<reference evidence="1 2" key="1">
    <citation type="submission" date="2019-05" db="EMBL/GenBank/DDBJ databases">
        <title>Emergence of the Ug99 lineage of the wheat stem rust pathogen through somatic hybridization.</title>
        <authorList>
            <person name="Li F."/>
            <person name="Upadhyaya N.M."/>
            <person name="Sperschneider J."/>
            <person name="Matny O."/>
            <person name="Nguyen-Phuc H."/>
            <person name="Mago R."/>
            <person name="Raley C."/>
            <person name="Miller M.E."/>
            <person name="Silverstein K.A.T."/>
            <person name="Henningsen E."/>
            <person name="Hirsch C.D."/>
            <person name="Visser B."/>
            <person name="Pretorius Z.A."/>
            <person name="Steffenson B.J."/>
            <person name="Schwessinger B."/>
            <person name="Dodds P.N."/>
            <person name="Figueroa M."/>
        </authorList>
    </citation>
    <scope>NUCLEOTIDE SEQUENCE [LARGE SCALE GENOMIC DNA]</scope>
    <source>
        <strain evidence="1">21-0</strain>
    </source>
</reference>
<dbReference type="Proteomes" id="UP000324748">
    <property type="component" value="Unassembled WGS sequence"/>
</dbReference>
<evidence type="ECO:0000313" key="2">
    <source>
        <dbReference type="Proteomes" id="UP000324748"/>
    </source>
</evidence>
<sequence>MAEDNDHVQSSKLWISCDATVDCLFPIQTGQSNSLSIRPQFKGDILVGGERSQSRVKRFVRSYVKDVVVKKIASK</sequence>
<accession>A0A5B0R2X1</accession>
<name>A0A5B0R2X1_PUCGR</name>
<comment type="caution">
    <text evidence="1">The sequence shown here is derived from an EMBL/GenBank/DDBJ whole genome shotgun (WGS) entry which is preliminary data.</text>
</comment>
<protein>
    <submittedName>
        <fullName evidence="1">Uncharacterized protein</fullName>
    </submittedName>
</protein>
<dbReference type="AlphaFoldDB" id="A0A5B0R2X1"/>
<gene>
    <name evidence="1" type="ORF">PGT21_033478</name>
</gene>
<dbReference type="EMBL" id="VSWC01000001">
    <property type="protein sequence ID" value="KAA1119759.1"/>
    <property type="molecule type" value="Genomic_DNA"/>
</dbReference>
<keyword evidence="2" id="KW-1185">Reference proteome</keyword>
<organism evidence="1 2">
    <name type="scientific">Puccinia graminis f. sp. tritici</name>
    <dbReference type="NCBI Taxonomy" id="56615"/>
    <lineage>
        <taxon>Eukaryota</taxon>
        <taxon>Fungi</taxon>
        <taxon>Dikarya</taxon>
        <taxon>Basidiomycota</taxon>
        <taxon>Pucciniomycotina</taxon>
        <taxon>Pucciniomycetes</taxon>
        <taxon>Pucciniales</taxon>
        <taxon>Pucciniaceae</taxon>
        <taxon>Puccinia</taxon>
    </lineage>
</organism>
<proteinExistence type="predicted"/>
<evidence type="ECO:0000313" key="1">
    <source>
        <dbReference type="EMBL" id="KAA1119759.1"/>
    </source>
</evidence>